<dbReference type="InterPro" id="IPR037294">
    <property type="entry name" value="ABC_BtuC-like"/>
</dbReference>
<keyword evidence="4" id="KW-1003">Cell membrane</keyword>
<dbReference type="InterPro" id="IPR001626">
    <property type="entry name" value="ABC_TroCD"/>
</dbReference>
<dbReference type="GO" id="GO:0010043">
    <property type="term" value="P:response to zinc ion"/>
    <property type="evidence" value="ECO:0007669"/>
    <property type="project" value="TreeGrafter"/>
</dbReference>
<keyword evidence="3 8" id="KW-0813">Transport</keyword>
<comment type="subcellular location">
    <subcellularLocation>
        <location evidence="1 8">Cell membrane</location>
        <topology evidence="1 8">Multi-pass membrane protein</topology>
    </subcellularLocation>
</comment>
<evidence type="ECO:0000256" key="3">
    <source>
        <dbReference type="ARBA" id="ARBA00022448"/>
    </source>
</evidence>
<evidence type="ECO:0000256" key="8">
    <source>
        <dbReference type="RuleBase" id="RU003943"/>
    </source>
</evidence>
<keyword evidence="6 10" id="KW-1133">Transmembrane helix</keyword>
<feature type="transmembrane region" description="Helical" evidence="10">
    <location>
        <begin position="12"/>
        <end position="35"/>
    </location>
</feature>
<dbReference type="OrthoDB" id="9788905at2"/>
<feature type="transmembrane region" description="Helical" evidence="10">
    <location>
        <begin position="227"/>
        <end position="252"/>
    </location>
</feature>
<dbReference type="SUPFAM" id="SSF81345">
    <property type="entry name" value="ABC transporter involved in vitamin B12 uptake, BtuC"/>
    <property type="match status" value="1"/>
</dbReference>
<protein>
    <submittedName>
        <fullName evidence="11">Zinc transporter</fullName>
    </submittedName>
</protein>
<dbReference type="Gene3D" id="1.10.3470.10">
    <property type="entry name" value="ABC transporter involved in vitamin B12 uptake, BtuC"/>
    <property type="match status" value="1"/>
</dbReference>
<reference evidence="11 12" key="1">
    <citation type="submission" date="2017-10" db="EMBL/GenBank/DDBJ databases">
        <title>Draft genome of Longimonas halophila.</title>
        <authorList>
            <person name="Goh K.M."/>
            <person name="Shamsir M.S."/>
            <person name="Lim S.W."/>
        </authorList>
    </citation>
    <scope>NUCLEOTIDE SEQUENCE [LARGE SCALE GENOMIC DNA]</scope>
    <source>
        <strain evidence="11 12">KCTC 42399</strain>
    </source>
</reference>
<gene>
    <name evidence="11" type="ORF">CRI93_05205</name>
</gene>
<dbReference type="CDD" id="cd06550">
    <property type="entry name" value="TM_ABC_iron-siderophores_like"/>
    <property type="match status" value="1"/>
</dbReference>
<evidence type="ECO:0000256" key="6">
    <source>
        <dbReference type="ARBA" id="ARBA00022989"/>
    </source>
</evidence>
<organism evidence="11 12">
    <name type="scientific">Longimonas halophila</name>
    <dbReference type="NCBI Taxonomy" id="1469170"/>
    <lineage>
        <taxon>Bacteria</taxon>
        <taxon>Pseudomonadati</taxon>
        <taxon>Rhodothermota</taxon>
        <taxon>Rhodothermia</taxon>
        <taxon>Rhodothermales</taxon>
        <taxon>Salisaetaceae</taxon>
        <taxon>Longimonas</taxon>
    </lineage>
</organism>
<dbReference type="Pfam" id="PF00950">
    <property type="entry name" value="ABC-3"/>
    <property type="match status" value="1"/>
</dbReference>
<evidence type="ECO:0000256" key="2">
    <source>
        <dbReference type="ARBA" id="ARBA00008034"/>
    </source>
</evidence>
<evidence type="ECO:0000313" key="12">
    <source>
        <dbReference type="Proteomes" id="UP000221024"/>
    </source>
</evidence>
<evidence type="ECO:0000256" key="7">
    <source>
        <dbReference type="ARBA" id="ARBA00023136"/>
    </source>
</evidence>
<dbReference type="PANTHER" id="PTHR30477">
    <property type="entry name" value="ABC-TRANSPORTER METAL-BINDING PROTEIN"/>
    <property type="match status" value="1"/>
</dbReference>
<evidence type="ECO:0000256" key="9">
    <source>
        <dbReference type="SAM" id="MobiDB-lite"/>
    </source>
</evidence>
<dbReference type="GO" id="GO:0055085">
    <property type="term" value="P:transmembrane transport"/>
    <property type="evidence" value="ECO:0007669"/>
    <property type="project" value="InterPro"/>
</dbReference>
<feature type="transmembrane region" description="Helical" evidence="10">
    <location>
        <begin position="258"/>
        <end position="276"/>
    </location>
</feature>
<feature type="region of interest" description="Disordered" evidence="9">
    <location>
        <begin position="287"/>
        <end position="308"/>
    </location>
</feature>
<keyword evidence="5 8" id="KW-0812">Transmembrane</keyword>
<comment type="caution">
    <text evidence="11">The sequence shown here is derived from an EMBL/GenBank/DDBJ whole genome shotgun (WGS) entry which is preliminary data.</text>
</comment>
<evidence type="ECO:0000256" key="10">
    <source>
        <dbReference type="SAM" id="Phobius"/>
    </source>
</evidence>
<name>A0A2H3NNP0_9BACT</name>
<dbReference type="FunFam" id="1.10.3470.10:FF:000003">
    <property type="entry name" value="Iron ABC transporter permease SitD"/>
    <property type="match status" value="1"/>
</dbReference>
<sequence>MDLLYELVTDYTLRTVALGAALLGMVGGSLGSYAVLRGRSLIGDAVAHAALPGIAGAFLLTGSMNPLVLMLGAATTGLAAALLVETTAHTTRVPYDSALALMLSAFFGLGLVLMTYLQRHAGASQAGLDAFLFGQAAALVTRDVYVMAALGGIALVMMLLLWKELKLLSFNPDFGHSLGLPMQLLNGLLTTLIVVAIVIGLQTVGVVLMSAVLIAPTVAARQWTNRLGRMVALAAGIGAATGVAGAVVSASMRNLPTGPTIVLCMGAVVAMSMLLAPERGLLWRMGGPRTAAPSSSNSSFSTSSPADS</sequence>
<dbReference type="RefSeq" id="WP_098061548.1">
    <property type="nucleotide sequence ID" value="NZ_PDEP01000003.1"/>
</dbReference>
<dbReference type="PANTHER" id="PTHR30477:SF3">
    <property type="entry name" value="METAL TRANSPORT SYSTEM MEMBRANE PROTEIN CT_069-RELATED"/>
    <property type="match status" value="1"/>
</dbReference>
<feature type="transmembrane region" description="Helical" evidence="10">
    <location>
        <begin position="144"/>
        <end position="162"/>
    </location>
</feature>
<evidence type="ECO:0000256" key="4">
    <source>
        <dbReference type="ARBA" id="ARBA00022475"/>
    </source>
</evidence>
<dbReference type="GO" id="GO:0043190">
    <property type="term" value="C:ATP-binding cassette (ABC) transporter complex"/>
    <property type="evidence" value="ECO:0007669"/>
    <property type="project" value="InterPro"/>
</dbReference>
<comment type="similarity">
    <text evidence="2 8">Belongs to the ABC-3 integral membrane protein family.</text>
</comment>
<feature type="transmembrane region" description="Helical" evidence="10">
    <location>
        <begin position="98"/>
        <end position="117"/>
    </location>
</feature>
<dbReference type="Proteomes" id="UP000221024">
    <property type="component" value="Unassembled WGS sequence"/>
</dbReference>
<dbReference type="GO" id="GO:0071281">
    <property type="term" value="P:cellular response to iron ion"/>
    <property type="evidence" value="ECO:0007669"/>
    <property type="project" value="UniProtKB-ARBA"/>
</dbReference>
<keyword evidence="7 10" id="KW-0472">Membrane</keyword>
<feature type="transmembrane region" description="Helical" evidence="10">
    <location>
        <begin position="67"/>
        <end position="86"/>
    </location>
</feature>
<evidence type="ECO:0000256" key="1">
    <source>
        <dbReference type="ARBA" id="ARBA00004651"/>
    </source>
</evidence>
<evidence type="ECO:0000256" key="5">
    <source>
        <dbReference type="ARBA" id="ARBA00022692"/>
    </source>
</evidence>
<keyword evidence="12" id="KW-1185">Reference proteome</keyword>
<feature type="compositionally biased region" description="Low complexity" evidence="9">
    <location>
        <begin position="294"/>
        <end position="308"/>
    </location>
</feature>
<dbReference type="AlphaFoldDB" id="A0A2H3NNP0"/>
<evidence type="ECO:0000313" key="11">
    <source>
        <dbReference type="EMBL" id="PEN08506.1"/>
    </source>
</evidence>
<feature type="transmembrane region" description="Helical" evidence="10">
    <location>
        <begin position="182"/>
        <end position="215"/>
    </location>
</feature>
<accession>A0A2H3NNP0</accession>
<dbReference type="EMBL" id="PDEP01000003">
    <property type="protein sequence ID" value="PEN08506.1"/>
    <property type="molecule type" value="Genomic_DNA"/>
</dbReference>
<proteinExistence type="inferred from homology"/>